<evidence type="ECO:0000313" key="8">
    <source>
        <dbReference type="Proteomes" id="UP000218231"/>
    </source>
</evidence>
<dbReference type="PROSITE" id="PS50111">
    <property type="entry name" value="CHEMOTAXIS_TRANSDUC_2"/>
    <property type="match status" value="1"/>
</dbReference>
<comment type="similarity">
    <text evidence="2">Belongs to the methyl-accepting chemotaxis (MCP) protein family.</text>
</comment>
<dbReference type="PRINTS" id="PR00260">
    <property type="entry name" value="CHEMTRNSDUCR"/>
</dbReference>
<dbReference type="Gene3D" id="1.10.287.950">
    <property type="entry name" value="Methyl-accepting chemotaxis protein"/>
    <property type="match status" value="1"/>
</dbReference>
<feature type="domain" description="HAMP" evidence="6">
    <location>
        <begin position="202"/>
        <end position="246"/>
    </location>
</feature>
<gene>
    <name evidence="7" type="ORF">WR25_26855</name>
</gene>
<dbReference type="SMART" id="SM00283">
    <property type="entry name" value="MA"/>
    <property type="match status" value="1"/>
</dbReference>
<dbReference type="GO" id="GO:0016020">
    <property type="term" value="C:membrane"/>
    <property type="evidence" value="ECO:0007669"/>
    <property type="project" value="InterPro"/>
</dbReference>
<keyword evidence="4" id="KW-0472">Membrane</keyword>
<keyword evidence="4" id="KW-0812">Transmembrane</keyword>
<feature type="domain" description="HAMP" evidence="6">
    <location>
        <begin position="139"/>
        <end position="192"/>
    </location>
</feature>
<dbReference type="SMART" id="SM00304">
    <property type="entry name" value="HAMP"/>
    <property type="match status" value="2"/>
</dbReference>
<keyword evidence="4" id="KW-1133">Transmembrane helix</keyword>
<dbReference type="InterPro" id="IPR003660">
    <property type="entry name" value="HAMP_dom"/>
</dbReference>
<dbReference type="EMBL" id="LIAE01010138">
    <property type="protein sequence ID" value="PAV66241.1"/>
    <property type="molecule type" value="Genomic_DNA"/>
</dbReference>
<evidence type="ECO:0000313" key="7">
    <source>
        <dbReference type="EMBL" id="PAV66241.1"/>
    </source>
</evidence>
<keyword evidence="3" id="KW-0807">Transducer</keyword>
<evidence type="ECO:0000259" key="6">
    <source>
        <dbReference type="PROSITE" id="PS50885"/>
    </source>
</evidence>
<protein>
    <recommendedName>
        <fullName evidence="9">Methyl-accepting transducer domain-containing protein</fullName>
    </recommendedName>
</protein>
<keyword evidence="1" id="KW-0145">Chemotaxis</keyword>
<dbReference type="PANTHER" id="PTHR43531">
    <property type="entry name" value="PROTEIN ICFG"/>
    <property type="match status" value="1"/>
</dbReference>
<evidence type="ECO:0000256" key="3">
    <source>
        <dbReference type="PROSITE-ProRule" id="PRU00284"/>
    </source>
</evidence>
<keyword evidence="8" id="KW-1185">Reference proteome</keyword>
<proteinExistence type="inferred from homology"/>
<dbReference type="InterPro" id="IPR004090">
    <property type="entry name" value="Chemotax_Me-accpt_rcpt"/>
</dbReference>
<dbReference type="OrthoDB" id="10061308at2759"/>
<dbReference type="FunFam" id="1.10.287.950:FF:000001">
    <property type="entry name" value="Methyl-accepting chemotaxis sensory transducer"/>
    <property type="match status" value="1"/>
</dbReference>
<evidence type="ECO:0000256" key="2">
    <source>
        <dbReference type="ARBA" id="ARBA00029447"/>
    </source>
</evidence>
<dbReference type="PANTHER" id="PTHR43531:SF11">
    <property type="entry name" value="METHYL-ACCEPTING CHEMOTAXIS PROTEIN 3"/>
    <property type="match status" value="1"/>
</dbReference>
<dbReference type="Proteomes" id="UP000218231">
    <property type="component" value="Unassembled WGS sequence"/>
</dbReference>
<dbReference type="Pfam" id="PF00015">
    <property type="entry name" value="MCPsignal"/>
    <property type="match status" value="1"/>
</dbReference>
<feature type="domain" description="Methyl-accepting transducer" evidence="5">
    <location>
        <begin position="251"/>
        <end position="480"/>
    </location>
</feature>
<dbReference type="GO" id="GO:0007165">
    <property type="term" value="P:signal transduction"/>
    <property type="evidence" value="ECO:0007669"/>
    <property type="project" value="UniProtKB-KW"/>
</dbReference>
<accession>A0A2A2JX05</accession>
<comment type="caution">
    <text evidence="7">The sequence shown here is derived from an EMBL/GenBank/DDBJ whole genome shotgun (WGS) entry which is preliminary data.</text>
</comment>
<dbReference type="CDD" id="cd11386">
    <property type="entry name" value="MCP_signal"/>
    <property type="match status" value="1"/>
</dbReference>
<evidence type="ECO:0000256" key="4">
    <source>
        <dbReference type="SAM" id="Phobius"/>
    </source>
</evidence>
<dbReference type="Gene3D" id="6.10.340.10">
    <property type="match status" value="1"/>
</dbReference>
<sequence length="549" mass="57569">MSVRLNDDRFRVVARPPAPRFPRRHATRIGTKRPKIAPISVAQPLVKHVSRQPALMVRGDLPFRALREGLMTLEWFAKHAPIRTKFRVLAGTHATLGGIAVAITALTATGTLAIGPAFDIAVVATAVASIVATTVMAGRLICTPYVDTVLRMEALADGDLDSPIAYTENRDCVGRMTTAMAVFRTNMEKANTAEAQRCMAAALGEGLGALAQGDLTFRITAAFPADFESLRDDFNAAMDAIRTAMTAVDQAATRINHGSQGILQASDDLSQRTEQQAASLEETAAAMDEITKTVRQAATGATRANDVVAAAQTEAEQSGAVVARAVEAMGGIERASAEISEIISVIDGIAFQTNLLALNAGVEAARAGDAGKGFAVVASEVRALAQRSAEAAKDVKTRINASSEQVDAGVALVSETGQALQRLIGRFGEINGLVAQIAIAAEQQSTGLQQVNTAVGEMDSVTQQNAAMVEQATAAARELSGEASELARQVAHFRVGDTDAGHGVRGVSHSVSNSVHHLQQRAAEAGRRLARPRAGNAAVAIADDDWSAF</sequence>
<organism evidence="7 8">
    <name type="scientific">Diploscapter pachys</name>
    <dbReference type="NCBI Taxonomy" id="2018661"/>
    <lineage>
        <taxon>Eukaryota</taxon>
        <taxon>Metazoa</taxon>
        <taxon>Ecdysozoa</taxon>
        <taxon>Nematoda</taxon>
        <taxon>Chromadorea</taxon>
        <taxon>Rhabditida</taxon>
        <taxon>Rhabditina</taxon>
        <taxon>Rhabditomorpha</taxon>
        <taxon>Rhabditoidea</taxon>
        <taxon>Rhabditidae</taxon>
        <taxon>Diploscapter</taxon>
    </lineage>
</organism>
<dbReference type="GO" id="GO:0006935">
    <property type="term" value="P:chemotaxis"/>
    <property type="evidence" value="ECO:0007669"/>
    <property type="project" value="UniProtKB-KW"/>
</dbReference>
<evidence type="ECO:0000256" key="1">
    <source>
        <dbReference type="ARBA" id="ARBA00022500"/>
    </source>
</evidence>
<dbReference type="GO" id="GO:0004888">
    <property type="term" value="F:transmembrane signaling receptor activity"/>
    <property type="evidence" value="ECO:0007669"/>
    <property type="project" value="InterPro"/>
</dbReference>
<name>A0A2A2JX05_9BILA</name>
<reference evidence="7 8" key="1">
    <citation type="journal article" date="2017" name="Curr. Biol.">
        <title>Genome architecture and evolution of a unichromosomal asexual nematode.</title>
        <authorList>
            <person name="Fradin H."/>
            <person name="Zegar C."/>
            <person name="Gutwein M."/>
            <person name="Lucas J."/>
            <person name="Kovtun M."/>
            <person name="Corcoran D."/>
            <person name="Baugh L.R."/>
            <person name="Kiontke K."/>
            <person name="Gunsalus K."/>
            <person name="Fitch D.H."/>
            <person name="Piano F."/>
        </authorList>
    </citation>
    <scope>NUCLEOTIDE SEQUENCE [LARGE SCALE GENOMIC DNA]</scope>
    <source>
        <strain evidence="7">PF1309</strain>
    </source>
</reference>
<feature type="transmembrane region" description="Helical" evidence="4">
    <location>
        <begin position="88"/>
        <end position="114"/>
    </location>
</feature>
<dbReference type="InterPro" id="IPR051310">
    <property type="entry name" value="MCP_chemotaxis"/>
</dbReference>
<dbReference type="STRING" id="2018661.A0A2A2JX05"/>
<feature type="transmembrane region" description="Helical" evidence="4">
    <location>
        <begin position="120"/>
        <end position="142"/>
    </location>
</feature>
<evidence type="ECO:0000259" key="5">
    <source>
        <dbReference type="PROSITE" id="PS50111"/>
    </source>
</evidence>
<dbReference type="AlphaFoldDB" id="A0A2A2JX05"/>
<dbReference type="SUPFAM" id="SSF58104">
    <property type="entry name" value="Methyl-accepting chemotaxis protein (MCP) signaling domain"/>
    <property type="match status" value="1"/>
</dbReference>
<evidence type="ECO:0008006" key="9">
    <source>
        <dbReference type="Google" id="ProtNLM"/>
    </source>
</evidence>
<dbReference type="InterPro" id="IPR004089">
    <property type="entry name" value="MCPsignal_dom"/>
</dbReference>
<dbReference type="PROSITE" id="PS50885">
    <property type="entry name" value="HAMP"/>
    <property type="match status" value="2"/>
</dbReference>